<evidence type="ECO:0000259" key="2">
    <source>
        <dbReference type="Pfam" id="PF26273"/>
    </source>
</evidence>
<keyword evidence="1" id="KW-1133">Transmembrane helix</keyword>
<organism evidence="3 4">
    <name type="scientific">Sediminibacillus halophilus</name>
    <dbReference type="NCBI Taxonomy" id="482461"/>
    <lineage>
        <taxon>Bacteria</taxon>
        <taxon>Bacillati</taxon>
        <taxon>Bacillota</taxon>
        <taxon>Bacilli</taxon>
        <taxon>Bacillales</taxon>
        <taxon>Bacillaceae</taxon>
        <taxon>Sediminibacillus</taxon>
    </lineage>
</organism>
<dbReference type="Proteomes" id="UP000182347">
    <property type="component" value="Unassembled WGS sequence"/>
</dbReference>
<keyword evidence="4" id="KW-1185">Reference proteome</keyword>
<dbReference type="STRING" id="482461.SAMN05216244_3448"/>
<protein>
    <recommendedName>
        <fullName evidence="2">Glycine zipper-like domain-containing protein</fullName>
    </recommendedName>
</protein>
<dbReference type="AlphaFoldDB" id="A0A1G9W6J7"/>
<keyword evidence="1" id="KW-0812">Transmembrane</keyword>
<name>A0A1G9W6J7_9BACI</name>
<feature type="transmembrane region" description="Helical" evidence="1">
    <location>
        <begin position="34"/>
        <end position="50"/>
    </location>
</feature>
<dbReference type="InterPro" id="IPR058598">
    <property type="entry name" value="Gly_zipper-like_dom"/>
</dbReference>
<accession>A0A1G9W6J7</accession>
<keyword evidence="1" id="KW-0472">Membrane</keyword>
<proteinExistence type="predicted"/>
<evidence type="ECO:0000256" key="1">
    <source>
        <dbReference type="SAM" id="Phobius"/>
    </source>
</evidence>
<dbReference type="EMBL" id="FNHF01000005">
    <property type="protein sequence ID" value="SDM80158.1"/>
    <property type="molecule type" value="Genomic_DNA"/>
</dbReference>
<reference evidence="4" key="1">
    <citation type="submission" date="2016-10" db="EMBL/GenBank/DDBJ databases">
        <authorList>
            <person name="Varghese N."/>
            <person name="Submissions S."/>
        </authorList>
    </citation>
    <scope>NUCLEOTIDE SEQUENCE [LARGE SCALE GENOMIC DNA]</scope>
    <source>
        <strain evidence="4">CGMCC 1.6199</strain>
    </source>
</reference>
<feature type="transmembrane region" description="Helical" evidence="1">
    <location>
        <begin position="9"/>
        <end position="28"/>
    </location>
</feature>
<feature type="domain" description="Glycine zipper-like" evidence="2">
    <location>
        <begin position="10"/>
        <end position="51"/>
    </location>
</feature>
<sequence>MSKNTGDTYLAVGIGIGLPLGAVLGFIIFDELAIGAGIGLVFGITVGTAIDSNKTKKE</sequence>
<gene>
    <name evidence="3" type="ORF">SAMN05216244_3448</name>
</gene>
<dbReference type="Pfam" id="PF26273">
    <property type="entry name" value="Gly_zipper"/>
    <property type="match status" value="1"/>
</dbReference>
<dbReference type="OrthoDB" id="1956227at2"/>
<dbReference type="RefSeq" id="WP_083334911.1">
    <property type="nucleotide sequence ID" value="NZ_FNHF01000005.1"/>
</dbReference>
<evidence type="ECO:0000313" key="4">
    <source>
        <dbReference type="Proteomes" id="UP000182347"/>
    </source>
</evidence>
<evidence type="ECO:0000313" key="3">
    <source>
        <dbReference type="EMBL" id="SDM80158.1"/>
    </source>
</evidence>